<dbReference type="Pfam" id="PF07883">
    <property type="entry name" value="Cupin_2"/>
    <property type="match status" value="1"/>
</dbReference>
<evidence type="ECO:0000313" key="2">
    <source>
        <dbReference type="EMBL" id="TXD34523.1"/>
    </source>
</evidence>
<dbReference type="AlphaFoldDB" id="A0A5C6WYJ2"/>
<dbReference type="Proteomes" id="UP000321046">
    <property type="component" value="Unassembled WGS sequence"/>
</dbReference>
<name>A0A5C6WYJ2_9DELT</name>
<reference evidence="2 3" key="1">
    <citation type="submission" date="2019-08" db="EMBL/GenBank/DDBJ databases">
        <title>Bradymonadales sp. TMQ2.</title>
        <authorList>
            <person name="Liang Q."/>
        </authorList>
    </citation>
    <scope>NUCLEOTIDE SEQUENCE [LARGE SCALE GENOMIC DNA]</scope>
    <source>
        <strain evidence="2 3">TMQ2</strain>
    </source>
</reference>
<protein>
    <submittedName>
        <fullName evidence="2">Cupin domain-containing protein</fullName>
    </submittedName>
</protein>
<dbReference type="InterPro" id="IPR014710">
    <property type="entry name" value="RmlC-like_jellyroll"/>
</dbReference>
<dbReference type="InterPro" id="IPR013096">
    <property type="entry name" value="Cupin_2"/>
</dbReference>
<gene>
    <name evidence="2" type="ORF">FRC96_12935</name>
</gene>
<dbReference type="InterPro" id="IPR011051">
    <property type="entry name" value="RmlC_Cupin_sf"/>
</dbReference>
<proteinExistence type="predicted"/>
<dbReference type="SUPFAM" id="SSF51182">
    <property type="entry name" value="RmlC-like cupins"/>
    <property type="match status" value="1"/>
</dbReference>
<evidence type="ECO:0000313" key="3">
    <source>
        <dbReference type="Proteomes" id="UP000321046"/>
    </source>
</evidence>
<comment type="caution">
    <text evidence="2">The sequence shown here is derived from an EMBL/GenBank/DDBJ whole genome shotgun (WGS) entry which is preliminary data.</text>
</comment>
<evidence type="ECO:0000259" key="1">
    <source>
        <dbReference type="Pfam" id="PF07883"/>
    </source>
</evidence>
<dbReference type="Gene3D" id="2.60.120.10">
    <property type="entry name" value="Jelly Rolls"/>
    <property type="match status" value="1"/>
</dbReference>
<dbReference type="RefSeq" id="WP_146974905.1">
    <property type="nucleotide sequence ID" value="NZ_VOSL01000054.1"/>
</dbReference>
<organism evidence="2 3">
    <name type="scientific">Lujinxingia vulgaris</name>
    <dbReference type="NCBI Taxonomy" id="2600176"/>
    <lineage>
        <taxon>Bacteria</taxon>
        <taxon>Deltaproteobacteria</taxon>
        <taxon>Bradymonadales</taxon>
        <taxon>Lujinxingiaceae</taxon>
        <taxon>Lujinxingia</taxon>
    </lineage>
</organism>
<feature type="domain" description="Cupin type-2" evidence="1">
    <location>
        <begin position="40"/>
        <end position="92"/>
    </location>
</feature>
<dbReference type="EMBL" id="VOSL01000054">
    <property type="protein sequence ID" value="TXD34523.1"/>
    <property type="molecule type" value="Genomic_DNA"/>
</dbReference>
<accession>A0A5C6WYJ2</accession>
<sequence>MQNIRPEKINVDDAPRGQGGFMRVLARGENVAMRIWIEEPPENKASTMHGHGYETVGYVIEGRARLHFEEESVLLTLGDSWMVPSNVRHYYEILETFTAIEATSPPSNAHLARE</sequence>
<dbReference type="OrthoDB" id="882143at2"/>